<protein>
    <submittedName>
        <fullName evidence="1">LO8</fullName>
    </submittedName>
</protein>
<accession>A0A6F9EZE2</accession>
<reference evidence="1" key="1">
    <citation type="journal article" date="2020" name="J. ISSAAS">
        <title>Identification of Adomavirus Virion Proteins.</title>
        <authorList>
            <person name="Welch N.L."/>
            <person name="Tisza M.J."/>
            <person name="Starrett G.J."/>
            <person name="Belford A.K."/>
            <person name="Pastrana D.V."/>
            <person name="Pang Y.-Y.S."/>
            <person name="Schiller J.T."/>
            <person name="An P."/>
            <person name="Cantolupo P.G."/>
            <person name="Pipas J.M."/>
            <person name="Koda S."/>
            <person name="Subramaniam K."/>
            <person name="Waltzek T.B."/>
            <person name="Bian C."/>
            <person name="Shi Q."/>
            <person name="Ruan Z."/>
            <person name="Ng T.F.F."/>
            <person name="Buck C.B."/>
        </authorList>
    </citation>
    <scope>NUCLEOTIDE SEQUENCE</scope>
    <source>
        <strain evidence="1">4332</strain>
    </source>
</reference>
<name>A0A6F9EZE2_9VIRU</name>
<sequence>MESMAPMIPQSRRFPVTRNQPYLIPKRRGGVGLTSGPIVQTQDQFQHYTSEGEFVSWGWLSAHEVQQSLKKLHLDCKVTLQVASSAFCELPHIPEGKAVMFLIKGHYICVCNVKRKLVFFDPLGYPAQMYFGFAVKQLCAVGMQVQHSSSTLCGNFCLFFLHMLYRCCNVHRHSKETVIQPIRDALQKFLYVMPQDIHFNNMLMEHFTADFKLGEEWGPSAGRYKRMRMYDSCLSSRQLGL</sequence>
<evidence type="ECO:0000313" key="1">
    <source>
        <dbReference type="EMBL" id="DAC81168.1"/>
    </source>
</evidence>
<dbReference type="EMBL" id="BK011017">
    <property type="protein sequence ID" value="DAC81168.1"/>
    <property type="molecule type" value="Genomic_DNA"/>
</dbReference>
<organism evidence="1">
    <name type="scientific">Carp adomavirus</name>
    <dbReference type="NCBI Taxonomy" id="2609874"/>
    <lineage>
        <taxon>Viruses</taxon>
        <taxon>Adomaviruses</taxon>
    </lineage>
</organism>
<proteinExistence type="predicted"/>